<sequence>MRQCWESRVPQSFKCHWSCSVLLHSEDSSPEDFTAGATVTSPRTLSAVMEPQTSAGRAGEPVRPGLSVPPLAATQQPRPSVMPPIWTTALHMVPRLLAVAREEA</sequence>
<proteinExistence type="predicted"/>
<reference evidence="2" key="1">
    <citation type="submission" date="2022-05" db="EMBL/GenBank/DDBJ databases">
        <title>The Musa troglodytarum L. genome provides insights into the mechanism of non-climacteric behaviour and enrichment of carotenoids.</title>
        <authorList>
            <person name="Wang J."/>
        </authorList>
    </citation>
    <scope>NUCLEOTIDE SEQUENCE</scope>
    <source>
        <tissue evidence="2">Leaf</tissue>
    </source>
</reference>
<keyword evidence="3" id="KW-1185">Reference proteome</keyword>
<accession>A0A9E7FG54</accession>
<evidence type="ECO:0000313" key="3">
    <source>
        <dbReference type="Proteomes" id="UP001055439"/>
    </source>
</evidence>
<gene>
    <name evidence="2" type="ORF">MUK42_36551</name>
</gene>
<evidence type="ECO:0000256" key="1">
    <source>
        <dbReference type="SAM" id="MobiDB-lite"/>
    </source>
</evidence>
<evidence type="ECO:0000313" key="2">
    <source>
        <dbReference type="EMBL" id="URD96025.1"/>
    </source>
</evidence>
<dbReference type="EMBL" id="CP097506">
    <property type="protein sequence ID" value="URD96025.1"/>
    <property type="molecule type" value="Genomic_DNA"/>
</dbReference>
<dbReference type="AlphaFoldDB" id="A0A9E7FG54"/>
<feature type="region of interest" description="Disordered" evidence="1">
    <location>
        <begin position="50"/>
        <end position="79"/>
    </location>
</feature>
<dbReference type="Proteomes" id="UP001055439">
    <property type="component" value="Chromosome 4"/>
</dbReference>
<organism evidence="2 3">
    <name type="scientific">Musa troglodytarum</name>
    <name type="common">fe'i banana</name>
    <dbReference type="NCBI Taxonomy" id="320322"/>
    <lineage>
        <taxon>Eukaryota</taxon>
        <taxon>Viridiplantae</taxon>
        <taxon>Streptophyta</taxon>
        <taxon>Embryophyta</taxon>
        <taxon>Tracheophyta</taxon>
        <taxon>Spermatophyta</taxon>
        <taxon>Magnoliopsida</taxon>
        <taxon>Liliopsida</taxon>
        <taxon>Zingiberales</taxon>
        <taxon>Musaceae</taxon>
        <taxon>Musa</taxon>
    </lineage>
</organism>
<name>A0A9E7FG54_9LILI</name>
<protein>
    <submittedName>
        <fullName evidence="2">Uncharacterized protein</fullName>
    </submittedName>
</protein>